<dbReference type="AlphaFoldDB" id="A0A8S9JC42"/>
<gene>
    <name evidence="1" type="ORF">F2Q68_00004357</name>
</gene>
<accession>A0A8S9JC42</accession>
<comment type="caution">
    <text evidence="1">The sequence shown here is derived from an EMBL/GenBank/DDBJ whole genome shotgun (WGS) entry which is preliminary data.</text>
</comment>
<dbReference type="EMBL" id="QGKW02001660">
    <property type="protein sequence ID" value="KAF2579704.1"/>
    <property type="molecule type" value="Genomic_DNA"/>
</dbReference>
<protein>
    <submittedName>
        <fullName evidence="1">Uncharacterized protein</fullName>
    </submittedName>
</protein>
<organism evidence="1 2">
    <name type="scientific">Brassica cretica</name>
    <name type="common">Mustard</name>
    <dbReference type="NCBI Taxonomy" id="69181"/>
    <lineage>
        <taxon>Eukaryota</taxon>
        <taxon>Viridiplantae</taxon>
        <taxon>Streptophyta</taxon>
        <taxon>Embryophyta</taxon>
        <taxon>Tracheophyta</taxon>
        <taxon>Spermatophyta</taxon>
        <taxon>Magnoliopsida</taxon>
        <taxon>eudicotyledons</taxon>
        <taxon>Gunneridae</taxon>
        <taxon>Pentapetalae</taxon>
        <taxon>rosids</taxon>
        <taxon>malvids</taxon>
        <taxon>Brassicales</taxon>
        <taxon>Brassicaceae</taxon>
        <taxon>Brassiceae</taxon>
        <taxon>Brassica</taxon>
    </lineage>
</organism>
<dbReference type="Proteomes" id="UP000712281">
    <property type="component" value="Unassembled WGS sequence"/>
</dbReference>
<sequence>MSIDTAHGKTAKVEVLILEADKNGVLRDKEGRAQNKYGQLIDAHEAAIPEATVVVVNVGV</sequence>
<reference evidence="1" key="1">
    <citation type="submission" date="2019-12" db="EMBL/GenBank/DDBJ databases">
        <title>Genome sequencing and annotation of Brassica cretica.</title>
        <authorList>
            <person name="Studholme D.J."/>
            <person name="Sarris P.F."/>
        </authorList>
    </citation>
    <scope>NUCLEOTIDE SEQUENCE</scope>
    <source>
        <strain evidence="1">PFS-001/15</strain>
        <tissue evidence="1">Leaf</tissue>
    </source>
</reference>
<name>A0A8S9JC42_BRACR</name>
<evidence type="ECO:0000313" key="1">
    <source>
        <dbReference type="EMBL" id="KAF2579704.1"/>
    </source>
</evidence>
<evidence type="ECO:0000313" key="2">
    <source>
        <dbReference type="Proteomes" id="UP000712281"/>
    </source>
</evidence>
<proteinExistence type="predicted"/>